<sequence length="237" mass="25361">MGAEVPSIPPNLKACKNTKPLKATPLQVLPYEPQGEARNETVNPDSLESGKDLEVGGGDNSHKLSITIIEELPRAGNNQEQAPTIEMMAAPAPAATITAATAIAVATNIPPTTDTDKDDADYVFKISSPLITTSSSAILLISNMANPLPMDILFMFALVDLFSGFSLLCLVCRDKTEMVMLSKFLCCSGFIVMFIAIGSVVVQMLPIKMLISLGIVAAVIIMLAAISWRFTWKGKMD</sequence>
<protein>
    <recommendedName>
        <fullName evidence="5">PGG domain-containing protein</fullName>
    </recommendedName>
</protein>
<keyword evidence="4" id="KW-1185">Reference proteome</keyword>
<organism evidence="3 4">
    <name type="scientific">Acorus calamus</name>
    <name type="common">Sweet flag</name>
    <dbReference type="NCBI Taxonomy" id="4465"/>
    <lineage>
        <taxon>Eukaryota</taxon>
        <taxon>Viridiplantae</taxon>
        <taxon>Streptophyta</taxon>
        <taxon>Embryophyta</taxon>
        <taxon>Tracheophyta</taxon>
        <taxon>Spermatophyta</taxon>
        <taxon>Magnoliopsida</taxon>
        <taxon>Liliopsida</taxon>
        <taxon>Acoraceae</taxon>
        <taxon>Acorus</taxon>
    </lineage>
</organism>
<evidence type="ECO:0000313" key="4">
    <source>
        <dbReference type="Proteomes" id="UP001180020"/>
    </source>
</evidence>
<reference evidence="3" key="1">
    <citation type="journal article" date="2023" name="Nat. Commun.">
        <title>Diploid and tetraploid genomes of Acorus and the evolution of monocots.</title>
        <authorList>
            <person name="Ma L."/>
            <person name="Liu K.W."/>
            <person name="Li Z."/>
            <person name="Hsiao Y.Y."/>
            <person name="Qi Y."/>
            <person name="Fu T."/>
            <person name="Tang G.D."/>
            <person name="Zhang D."/>
            <person name="Sun W.H."/>
            <person name="Liu D.K."/>
            <person name="Li Y."/>
            <person name="Chen G.Z."/>
            <person name="Liu X.D."/>
            <person name="Liao X.Y."/>
            <person name="Jiang Y.T."/>
            <person name="Yu X."/>
            <person name="Hao Y."/>
            <person name="Huang J."/>
            <person name="Zhao X.W."/>
            <person name="Ke S."/>
            <person name="Chen Y.Y."/>
            <person name="Wu W.L."/>
            <person name="Hsu J.L."/>
            <person name="Lin Y.F."/>
            <person name="Huang M.D."/>
            <person name="Li C.Y."/>
            <person name="Huang L."/>
            <person name="Wang Z.W."/>
            <person name="Zhao X."/>
            <person name="Zhong W.Y."/>
            <person name="Peng D.H."/>
            <person name="Ahmad S."/>
            <person name="Lan S."/>
            <person name="Zhang J.S."/>
            <person name="Tsai W.C."/>
            <person name="Van de Peer Y."/>
            <person name="Liu Z.J."/>
        </authorList>
    </citation>
    <scope>NUCLEOTIDE SEQUENCE</scope>
    <source>
        <strain evidence="3">CP</strain>
    </source>
</reference>
<feature type="transmembrane region" description="Helical" evidence="2">
    <location>
        <begin position="184"/>
        <end position="205"/>
    </location>
</feature>
<evidence type="ECO:0008006" key="5">
    <source>
        <dbReference type="Google" id="ProtNLM"/>
    </source>
</evidence>
<keyword evidence="2" id="KW-0472">Membrane</keyword>
<comment type="caution">
    <text evidence="3">The sequence shown here is derived from an EMBL/GenBank/DDBJ whole genome shotgun (WGS) entry which is preliminary data.</text>
</comment>
<feature type="region of interest" description="Disordered" evidence="1">
    <location>
        <begin position="29"/>
        <end position="57"/>
    </location>
</feature>
<dbReference type="EMBL" id="JAUJYO010000009">
    <property type="protein sequence ID" value="KAK1308440.1"/>
    <property type="molecule type" value="Genomic_DNA"/>
</dbReference>
<keyword evidence="2" id="KW-0812">Transmembrane</keyword>
<feature type="transmembrane region" description="Helical" evidence="2">
    <location>
        <begin position="152"/>
        <end position="172"/>
    </location>
</feature>
<dbReference type="AlphaFoldDB" id="A0AAV9E4I0"/>
<evidence type="ECO:0000256" key="2">
    <source>
        <dbReference type="SAM" id="Phobius"/>
    </source>
</evidence>
<name>A0AAV9E4I0_ACOCL</name>
<accession>A0AAV9E4I0</accession>
<feature type="transmembrane region" description="Helical" evidence="2">
    <location>
        <begin position="211"/>
        <end position="232"/>
    </location>
</feature>
<proteinExistence type="predicted"/>
<dbReference type="Proteomes" id="UP001180020">
    <property type="component" value="Unassembled WGS sequence"/>
</dbReference>
<reference evidence="3" key="2">
    <citation type="submission" date="2023-06" db="EMBL/GenBank/DDBJ databases">
        <authorList>
            <person name="Ma L."/>
            <person name="Liu K.-W."/>
            <person name="Li Z."/>
            <person name="Hsiao Y.-Y."/>
            <person name="Qi Y."/>
            <person name="Fu T."/>
            <person name="Tang G."/>
            <person name="Zhang D."/>
            <person name="Sun W.-H."/>
            <person name="Liu D.-K."/>
            <person name="Li Y."/>
            <person name="Chen G.-Z."/>
            <person name="Liu X.-D."/>
            <person name="Liao X.-Y."/>
            <person name="Jiang Y.-T."/>
            <person name="Yu X."/>
            <person name="Hao Y."/>
            <person name="Huang J."/>
            <person name="Zhao X.-W."/>
            <person name="Ke S."/>
            <person name="Chen Y.-Y."/>
            <person name="Wu W.-L."/>
            <person name="Hsu J.-L."/>
            <person name="Lin Y.-F."/>
            <person name="Huang M.-D."/>
            <person name="Li C.-Y."/>
            <person name="Huang L."/>
            <person name="Wang Z.-W."/>
            <person name="Zhao X."/>
            <person name="Zhong W.-Y."/>
            <person name="Peng D.-H."/>
            <person name="Ahmad S."/>
            <person name="Lan S."/>
            <person name="Zhang J.-S."/>
            <person name="Tsai W.-C."/>
            <person name="Van De Peer Y."/>
            <person name="Liu Z.-J."/>
        </authorList>
    </citation>
    <scope>NUCLEOTIDE SEQUENCE</scope>
    <source>
        <strain evidence="3">CP</strain>
        <tissue evidence="3">Leaves</tissue>
    </source>
</reference>
<keyword evidence="2" id="KW-1133">Transmembrane helix</keyword>
<gene>
    <name evidence="3" type="ORF">QJS10_CPA09g01084</name>
</gene>
<evidence type="ECO:0000313" key="3">
    <source>
        <dbReference type="EMBL" id="KAK1308440.1"/>
    </source>
</evidence>
<evidence type="ECO:0000256" key="1">
    <source>
        <dbReference type="SAM" id="MobiDB-lite"/>
    </source>
</evidence>